<dbReference type="Pfam" id="PF13410">
    <property type="entry name" value="GST_C_2"/>
    <property type="match status" value="1"/>
</dbReference>
<dbReference type="Pfam" id="PF13409">
    <property type="entry name" value="GST_N_2"/>
    <property type="match status" value="1"/>
</dbReference>
<dbReference type="CDD" id="cd03190">
    <property type="entry name" value="GST_C_Omega_like"/>
    <property type="match status" value="1"/>
</dbReference>
<dbReference type="PANTHER" id="PTHR32419">
    <property type="entry name" value="GLUTATHIONYL-HYDROQUINONE REDUCTASE"/>
    <property type="match status" value="1"/>
</dbReference>
<dbReference type="RefSeq" id="WP_275634825.1">
    <property type="nucleotide sequence ID" value="NZ_JARGYD010000012.1"/>
</dbReference>
<dbReference type="GO" id="GO:0016491">
    <property type="term" value="F:oxidoreductase activity"/>
    <property type="evidence" value="ECO:0007669"/>
    <property type="project" value="UniProtKB-KW"/>
</dbReference>
<protein>
    <submittedName>
        <fullName evidence="2">Glutathione S-transferase family protein</fullName>
        <ecNumber evidence="2">1.8.5.-</ecNumber>
    </submittedName>
</protein>
<dbReference type="InterPro" id="IPR040079">
    <property type="entry name" value="Glutathione_S-Trfase"/>
</dbReference>
<evidence type="ECO:0000313" key="3">
    <source>
        <dbReference type="Proteomes" id="UP001595632"/>
    </source>
</evidence>
<dbReference type="EC" id="1.8.5.-" evidence="2"/>
<comment type="caution">
    <text evidence="2">The sequence shown here is derived from an EMBL/GenBank/DDBJ whole genome shotgun (WGS) entry which is preliminary data.</text>
</comment>
<dbReference type="InterPro" id="IPR036282">
    <property type="entry name" value="Glutathione-S-Trfase_C_sf"/>
</dbReference>
<dbReference type="SUPFAM" id="SSF52833">
    <property type="entry name" value="Thioredoxin-like"/>
    <property type="match status" value="1"/>
</dbReference>
<reference evidence="3" key="1">
    <citation type="journal article" date="2019" name="Int. J. Syst. Evol. Microbiol.">
        <title>The Global Catalogue of Microorganisms (GCM) 10K type strain sequencing project: providing services to taxonomists for standard genome sequencing and annotation.</title>
        <authorList>
            <consortium name="The Broad Institute Genomics Platform"/>
            <consortium name="The Broad Institute Genome Sequencing Center for Infectious Disease"/>
            <person name="Wu L."/>
            <person name="Ma J."/>
        </authorList>
    </citation>
    <scope>NUCLEOTIDE SEQUENCE [LARGE SCALE GENOMIC DNA]</scope>
    <source>
        <strain evidence="3">KCTC 52366</strain>
    </source>
</reference>
<organism evidence="2 3">
    <name type="scientific">Psychromarinibacter halotolerans</name>
    <dbReference type="NCBI Taxonomy" id="1775175"/>
    <lineage>
        <taxon>Bacteria</taxon>
        <taxon>Pseudomonadati</taxon>
        <taxon>Pseudomonadota</taxon>
        <taxon>Alphaproteobacteria</taxon>
        <taxon>Rhodobacterales</taxon>
        <taxon>Paracoccaceae</taxon>
        <taxon>Psychromarinibacter</taxon>
    </lineage>
</organism>
<sequence>MGELVNGVWKDNWYDTEKTGGKFVRTTTKFRNWITADGSAGPSGDDGFKAEAGRYHLYVSYACPWAHRALIFRKLKGLEDMIDVSVVHPDMLGDGWTFSTDFDGATGDQQFGLPFMRDVYIRADPQVSGRVTVPVLWDKQRDTIVSNESAEIIRMLNSAFNDLTGNTDDYWPEELRDDIEEVNARIYDTVNNGVYKSGFATSQEAYDEAVHALFDSLDWLEDRLSRNRYLIGDRVTEADWRLVTTLFRFDPVYHTHFKCNRNFLRDYPNLWGFTRELYQWETPNGRVADTVHFDHIVRHYHYSHDTVNPHRILPINPILDWEAPHGRENVGA</sequence>
<accession>A0ABV7GW48</accession>
<evidence type="ECO:0000259" key="1">
    <source>
        <dbReference type="PROSITE" id="PS50405"/>
    </source>
</evidence>
<dbReference type="EMBL" id="JBHRTB010000010">
    <property type="protein sequence ID" value="MFC3145904.1"/>
    <property type="molecule type" value="Genomic_DNA"/>
</dbReference>
<dbReference type="Gene3D" id="3.40.30.10">
    <property type="entry name" value="Glutaredoxin"/>
    <property type="match status" value="1"/>
</dbReference>
<feature type="domain" description="GST C-terminal" evidence="1">
    <location>
        <begin position="172"/>
        <end position="300"/>
    </location>
</feature>
<dbReference type="Proteomes" id="UP001595632">
    <property type="component" value="Unassembled WGS sequence"/>
</dbReference>
<dbReference type="SFLD" id="SFLDS00019">
    <property type="entry name" value="Glutathione_Transferase_(cytos"/>
    <property type="match status" value="1"/>
</dbReference>
<dbReference type="InterPro" id="IPR047047">
    <property type="entry name" value="GST_Omega-like_C"/>
</dbReference>
<dbReference type="SFLD" id="SFLDG01148">
    <property type="entry name" value="Xi_(cytGST)"/>
    <property type="match status" value="1"/>
</dbReference>
<dbReference type="Gene3D" id="1.20.1050.10">
    <property type="match status" value="1"/>
</dbReference>
<dbReference type="InterPro" id="IPR004045">
    <property type="entry name" value="Glutathione_S-Trfase_N"/>
</dbReference>
<keyword evidence="2" id="KW-0560">Oxidoreductase</keyword>
<dbReference type="PANTHER" id="PTHR32419:SF6">
    <property type="entry name" value="GLUTATHIONE S-TRANSFERASE OMEGA-LIKE 1-RELATED"/>
    <property type="match status" value="1"/>
</dbReference>
<dbReference type="SUPFAM" id="SSF47616">
    <property type="entry name" value="GST C-terminal domain-like"/>
    <property type="match status" value="1"/>
</dbReference>
<dbReference type="InterPro" id="IPR010987">
    <property type="entry name" value="Glutathione-S-Trfase_C-like"/>
</dbReference>
<dbReference type="PIRSF" id="PIRSF015753">
    <property type="entry name" value="GST"/>
    <property type="match status" value="1"/>
</dbReference>
<name>A0ABV7GW48_9RHOB</name>
<dbReference type="InterPro" id="IPR016639">
    <property type="entry name" value="GST_Omega/GSH"/>
</dbReference>
<evidence type="ECO:0000313" key="2">
    <source>
        <dbReference type="EMBL" id="MFC3145904.1"/>
    </source>
</evidence>
<keyword evidence="3" id="KW-1185">Reference proteome</keyword>
<gene>
    <name evidence="2" type="ORF">ACFOGP_24490</name>
</gene>
<proteinExistence type="predicted"/>
<dbReference type="SFLD" id="SFLDG01206">
    <property type="entry name" value="Xi.1"/>
    <property type="match status" value="1"/>
</dbReference>
<dbReference type="PROSITE" id="PS50405">
    <property type="entry name" value="GST_CTER"/>
    <property type="match status" value="1"/>
</dbReference>
<dbReference type="InterPro" id="IPR036249">
    <property type="entry name" value="Thioredoxin-like_sf"/>
</dbReference>